<keyword evidence="3" id="KW-1185">Reference proteome</keyword>
<feature type="transmembrane region" description="Helical" evidence="1">
    <location>
        <begin position="20"/>
        <end position="43"/>
    </location>
</feature>
<evidence type="ECO:0000313" key="2">
    <source>
        <dbReference type="EMBL" id="GAA2929682.1"/>
    </source>
</evidence>
<comment type="caution">
    <text evidence="2">The sequence shown here is derived from an EMBL/GenBank/DDBJ whole genome shotgun (WGS) entry which is preliminary data.</text>
</comment>
<dbReference type="Proteomes" id="UP001500403">
    <property type="component" value="Unassembled WGS sequence"/>
</dbReference>
<accession>A0ABP6JEG4</accession>
<protein>
    <submittedName>
        <fullName evidence="2">Uncharacterized protein</fullName>
    </submittedName>
</protein>
<reference evidence="3" key="1">
    <citation type="journal article" date="2019" name="Int. J. Syst. Evol. Microbiol.">
        <title>The Global Catalogue of Microorganisms (GCM) 10K type strain sequencing project: providing services to taxonomists for standard genome sequencing and annotation.</title>
        <authorList>
            <consortium name="The Broad Institute Genomics Platform"/>
            <consortium name="The Broad Institute Genome Sequencing Center for Infectious Disease"/>
            <person name="Wu L."/>
            <person name="Ma J."/>
        </authorList>
    </citation>
    <scope>NUCLEOTIDE SEQUENCE [LARGE SCALE GENOMIC DNA]</scope>
    <source>
        <strain evidence="3">JCM 9088</strain>
    </source>
</reference>
<name>A0ABP6JEG4_9ACTN</name>
<evidence type="ECO:0000313" key="3">
    <source>
        <dbReference type="Proteomes" id="UP001500403"/>
    </source>
</evidence>
<proteinExistence type="predicted"/>
<dbReference type="EMBL" id="BAAAUD010000013">
    <property type="protein sequence ID" value="GAA2929682.1"/>
    <property type="molecule type" value="Genomic_DNA"/>
</dbReference>
<sequence length="103" mass="11202">MHPYLITGKPGRLSRSLTWLGTWTVRLLAALVMGVLGLLVLAVRCTRPVVNYVAVRAVWLEAWASKVTGLPQVGAAVGEGLTDEFVREFRKRARPTASAGSTR</sequence>
<organism evidence="2 3">
    <name type="scientific">Streptomyces enissocaesilis</name>
    <dbReference type="NCBI Taxonomy" id="332589"/>
    <lineage>
        <taxon>Bacteria</taxon>
        <taxon>Bacillati</taxon>
        <taxon>Actinomycetota</taxon>
        <taxon>Actinomycetes</taxon>
        <taxon>Kitasatosporales</taxon>
        <taxon>Streptomycetaceae</taxon>
        <taxon>Streptomyces</taxon>
        <taxon>Streptomyces rochei group</taxon>
    </lineage>
</organism>
<keyword evidence="1" id="KW-0472">Membrane</keyword>
<evidence type="ECO:0000256" key="1">
    <source>
        <dbReference type="SAM" id="Phobius"/>
    </source>
</evidence>
<keyword evidence="1" id="KW-0812">Transmembrane</keyword>
<gene>
    <name evidence="2" type="ORF">GCM10010446_12820</name>
</gene>
<keyword evidence="1" id="KW-1133">Transmembrane helix</keyword>
<dbReference type="RefSeq" id="WP_344491979.1">
    <property type="nucleotide sequence ID" value="NZ_BAAAUD010000013.1"/>
</dbReference>